<dbReference type="InterPro" id="IPR021109">
    <property type="entry name" value="Peptidase_aspartic_dom_sf"/>
</dbReference>
<feature type="compositionally biased region" description="Basic and acidic residues" evidence="2">
    <location>
        <begin position="348"/>
        <end position="376"/>
    </location>
</feature>
<dbReference type="EMBL" id="CAMAPF010001093">
    <property type="protein sequence ID" value="CAH9146080.1"/>
    <property type="molecule type" value="Genomic_DNA"/>
</dbReference>
<dbReference type="Gene3D" id="3.30.70.270">
    <property type="match status" value="2"/>
</dbReference>
<dbReference type="Pfam" id="PF00665">
    <property type="entry name" value="rve"/>
    <property type="match status" value="1"/>
</dbReference>
<organism evidence="5 6">
    <name type="scientific">Cuscuta epithymum</name>
    <dbReference type="NCBI Taxonomy" id="186058"/>
    <lineage>
        <taxon>Eukaryota</taxon>
        <taxon>Viridiplantae</taxon>
        <taxon>Streptophyta</taxon>
        <taxon>Embryophyta</taxon>
        <taxon>Tracheophyta</taxon>
        <taxon>Spermatophyta</taxon>
        <taxon>Magnoliopsida</taxon>
        <taxon>eudicotyledons</taxon>
        <taxon>Gunneridae</taxon>
        <taxon>Pentapetalae</taxon>
        <taxon>asterids</taxon>
        <taxon>lamiids</taxon>
        <taxon>Solanales</taxon>
        <taxon>Convolvulaceae</taxon>
        <taxon>Cuscuteae</taxon>
        <taxon>Cuscuta</taxon>
        <taxon>Cuscuta subgen. Cuscuta</taxon>
    </lineage>
</organism>
<dbReference type="Pfam" id="PF17919">
    <property type="entry name" value="RT_RNaseH_2"/>
    <property type="match status" value="1"/>
</dbReference>
<dbReference type="PROSITE" id="PS50994">
    <property type="entry name" value="INTEGRASE"/>
    <property type="match status" value="1"/>
</dbReference>
<sequence>MERQIAEMNRRADAGSATPSFSLTSPFTPRVMSVEIPRDCRPPGNLVYNGAGDPKAHLISYQGNLSMLGASDEAICRLFFSTLRGPAQEWFGQLRPGTIDSYEQLSRQFMAQFAASTTPRKDVTALAHIKQGRDEPLARFLVRWRDEVLQVDDLDERLATNMFTSALATGDLYRDLRRNPGTSYTEVLARAQKYASIEEEIRQRDGIPAVQPRKMADRLGPGPGTNPSPPNKKKRVDGAMVPWKAPSGDSQARPDDRYFPLAYPVSQIFEAIKDKGLLMEPQDMKRYMGHDQSAYCEYHQRTGHLTDNCSQLKKAINELIRQGYLGEFAQLLNKNSQQKPNSRHKTWRRDDRREAEPQDVDYRSTDKRPEGSLGPKGEKKKLEIKVIFGGAETGDTPAERKKFERSLYVGSVSAPPTKRNRVEAVTFGPADLPMSPAPHRDELVISMDVNDAIVRRVLVDTGSSVNVLYWEAFEGMRLRKDMLHPLRTPLSGFTGDCIDAEGTIVLPVEVGDGPHTARISMTFVVVRLKCAHNAILGRPGLEDLGAICSVRHSCIKFPTDTGVGVARTDPHMARACYTKAMEKLNEREARVNSISEKAKQADLDAHLEPATLLEEIELDDPTDRKVSIGADLEPEIRAGVIAVLRRFQVLFARGPEDMPGIDPNLICHRLAVRPDVKPVQQKKRYMAADRRDFIRKETATLLSIQHIRPVIHVEWLANVVLAPKGNTWRMCVDYSDLNKACPMDPYPVPRIDLLVDETAGCELLSFMDAFRGYHQVFMHPDDAEKTAFVTADGVYCYIVMPFGLRNAMATFQRMIGMLFKDVLGKTMEAYVDDILIKSKKKEDHVQDMERVFSIMERASMRLNPKKCAFAVKGGKFLGYMMSERGIEPNPEKVKAIMDMEAPKNLKDVQRLTGRLAALSRFLSKLADKAIPFFQIMKKANPFQWTPECQAAFEDFKAYLSSPLVLTKADPGERLYMYLAVAELAVSAVLLKESEGIQRPIYFVSKALNGPETRYTLMEKTILALIASIKRLAPYFQAHPVTIYTTQPLATVLRNPMASGRITKWSLMIGQYDVDFKPRPTIKGQALADFIAECTARTEDRNHDNNDFDDWWEMYTDGASSARGCGGGAVITSPEGFKAYYSMKFEFKVTNNEAEYEALIAGLKCAKALGAARLKVRMDSQLVVTQMNGTAETREERMKVYRELAEEQTAQFEQVVLEQVSRVENAEADILSKLSNPPTDDPASSIPRHIRGFVRQEIFPAPATDVIQVEVISIAEPNWAREIADYLRDGTLPEPEGDGSTGKAAWIKRRAPNFELIDGQLYKKTFGGPYLRCLPPSLAAAVIEEIHEGICSSHQGPRTLARKIILQGYYWPTIQQDCFNHTRKCAVCQQYAPVPGRPASFYTPMTIALPFARWGIDLLGPLPTAAGGRKFVIVAVDYFTKWVEAEPLASITEFQCQKFVWQNIICRFGIPEQIITDNGRQFVGRGFEAYLAKWGIRHSKASVAYPQANGQVENMNRTIMDGIKKKLEDYTSTWPEQLNYVLWTYRTTPRTATGETPFALAYGFQAKVPTEVLVPTHRTKHFQPGDNETNLRAELHFIEERRDLAARRMEEYHRATQRYFNKAVKFREIEAGDLVLRKREKSKPLEGGKMAKNWEGPYRVIRRYNQGTFLLHTLEGNHAGMWNVEHLKKFYQ</sequence>
<dbReference type="InterPro" id="IPR036397">
    <property type="entry name" value="RNaseH_sf"/>
</dbReference>
<dbReference type="SUPFAM" id="SSF53098">
    <property type="entry name" value="Ribonuclease H-like"/>
    <property type="match status" value="2"/>
</dbReference>
<proteinExistence type="predicted"/>
<dbReference type="InterPro" id="IPR041588">
    <property type="entry name" value="Integrase_H2C2"/>
</dbReference>
<keyword evidence="6" id="KW-1185">Reference proteome</keyword>
<dbReference type="Pfam" id="PF13456">
    <property type="entry name" value="RVT_3"/>
    <property type="match status" value="1"/>
</dbReference>
<evidence type="ECO:0000313" key="6">
    <source>
        <dbReference type="Proteomes" id="UP001152523"/>
    </source>
</evidence>
<keyword evidence="1" id="KW-0233">DNA recombination</keyword>
<dbReference type="SUPFAM" id="SSF50630">
    <property type="entry name" value="Acid proteases"/>
    <property type="match status" value="1"/>
</dbReference>
<feature type="region of interest" description="Disordered" evidence="2">
    <location>
        <begin position="204"/>
        <end position="255"/>
    </location>
</feature>
<dbReference type="Gene3D" id="1.10.340.70">
    <property type="match status" value="1"/>
</dbReference>
<dbReference type="InterPro" id="IPR043128">
    <property type="entry name" value="Rev_trsase/Diguanyl_cyclase"/>
</dbReference>
<dbReference type="Gene3D" id="3.30.420.10">
    <property type="entry name" value="Ribonuclease H-like superfamily/Ribonuclease H"/>
    <property type="match status" value="2"/>
</dbReference>
<dbReference type="GO" id="GO:0015074">
    <property type="term" value="P:DNA integration"/>
    <property type="evidence" value="ECO:0007669"/>
    <property type="project" value="InterPro"/>
</dbReference>
<dbReference type="InterPro" id="IPR005162">
    <property type="entry name" value="Retrotrans_gag_dom"/>
</dbReference>
<dbReference type="Pfam" id="PF03732">
    <property type="entry name" value="Retrotrans_gag"/>
    <property type="match status" value="1"/>
</dbReference>
<feature type="region of interest" description="Disordered" evidence="2">
    <location>
        <begin position="333"/>
        <end position="376"/>
    </location>
</feature>
<dbReference type="CDD" id="cd01647">
    <property type="entry name" value="RT_LTR"/>
    <property type="match status" value="1"/>
</dbReference>
<dbReference type="PANTHER" id="PTHR48475:SF2">
    <property type="entry name" value="RIBONUCLEASE H"/>
    <property type="match status" value="1"/>
</dbReference>
<feature type="compositionally biased region" description="Basic and acidic residues" evidence="2">
    <location>
        <begin position="1"/>
        <end position="13"/>
    </location>
</feature>
<evidence type="ECO:0000259" key="3">
    <source>
        <dbReference type="PROSITE" id="PS50879"/>
    </source>
</evidence>
<dbReference type="InterPro" id="IPR043502">
    <property type="entry name" value="DNA/RNA_pol_sf"/>
</dbReference>
<protein>
    <submittedName>
        <fullName evidence="5">Uncharacterized protein</fullName>
    </submittedName>
</protein>
<dbReference type="InterPro" id="IPR001584">
    <property type="entry name" value="Integrase_cat-core"/>
</dbReference>
<dbReference type="Pfam" id="PF17921">
    <property type="entry name" value="Integrase_H2C2"/>
    <property type="match status" value="1"/>
</dbReference>
<dbReference type="CDD" id="cd00303">
    <property type="entry name" value="retropepsin_like"/>
    <property type="match status" value="1"/>
</dbReference>
<dbReference type="InterPro" id="IPR002156">
    <property type="entry name" value="RNaseH_domain"/>
</dbReference>
<feature type="region of interest" description="Disordered" evidence="2">
    <location>
        <begin position="1"/>
        <end position="24"/>
    </location>
</feature>
<dbReference type="Gene3D" id="2.40.70.10">
    <property type="entry name" value="Acid Proteases"/>
    <property type="match status" value="1"/>
</dbReference>
<evidence type="ECO:0000256" key="1">
    <source>
        <dbReference type="ARBA" id="ARBA00023172"/>
    </source>
</evidence>
<dbReference type="FunFam" id="3.30.420.10:FF:000032">
    <property type="entry name" value="Retrovirus-related Pol polyprotein from transposon 297-like Protein"/>
    <property type="match status" value="1"/>
</dbReference>
<dbReference type="GO" id="GO:0003676">
    <property type="term" value="F:nucleic acid binding"/>
    <property type="evidence" value="ECO:0007669"/>
    <property type="project" value="InterPro"/>
</dbReference>
<dbReference type="GO" id="GO:0004523">
    <property type="term" value="F:RNA-DNA hybrid ribonuclease activity"/>
    <property type="evidence" value="ECO:0007669"/>
    <property type="project" value="InterPro"/>
</dbReference>
<accession>A0AAV0GE07</accession>
<dbReference type="SUPFAM" id="SSF56672">
    <property type="entry name" value="DNA/RNA polymerases"/>
    <property type="match status" value="1"/>
</dbReference>
<dbReference type="InterPro" id="IPR012337">
    <property type="entry name" value="RNaseH-like_sf"/>
</dbReference>
<gene>
    <name evidence="5" type="ORF">CEPIT_LOCUS42713</name>
</gene>
<dbReference type="PROSITE" id="PS50879">
    <property type="entry name" value="RNASE_H_1"/>
    <property type="match status" value="1"/>
</dbReference>
<evidence type="ECO:0000259" key="4">
    <source>
        <dbReference type="PROSITE" id="PS50994"/>
    </source>
</evidence>
<feature type="domain" description="Integrase catalytic" evidence="4">
    <location>
        <begin position="1405"/>
        <end position="1564"/>
    </location>
</feature>
<evidence type="ECO:0000256" key="2">
    <source>
        <dbReference type="SAM" id="MobiDB-lite"/>
    </source>
</evidence>
<dbReference type="InterPro" id="IPR000477">
    <property type="entry name" value="RT_dom"/>
</dbReference>
<dbReference type="Pfam" id="PF00078">
    <property type="entry name" value="RVT_1"/>
    <property type="match status" value="1"/>
</dbReference>
<evidence type="ECO:0000313" key="5">
    <source>
        <dbReference type="EMBL" id="CAH9146080.1"/>
    </source>
</evidence>
<dbReference type="PANTHER" id="PTHR48475">
    <property type="entry name" value="RIBONUCLEASE H"/>
    <property type="match status" value="1"/>
</dbReference>
<dbReference type="GO" id="GO:0006310">
    <property type="term" value="P:DNA recombination"/>
    <property type="evidence" value="ECO:0007669"/>
    <property type="project" value="UniProtKB-KW"/>
</dbReference>
<feature type="domain" description="RNase H type-1" evidence="3">
    <location>
        <begin position="1107"/>
        <end position="1236"/>
    </location>
</feature>
<dbReference type="Gene3D" id="3.10.10.10">
    <property type="entry name" value="HIV Type 1 Reverse Transcriptase, subunit A, domain 1"/>
    <property type="match status" value="1"/>
</dbReference>
<dbReference type="InterPro" id="IPR041577">
    <property type="entry name" value="RT_RNaseH_2"/>
</dbReference>
<dbReference type="CDD" id="cd09279">
    <property type="entry name" value="RNase_HI_like"/>
    <property type="match status" value="1"/>
</dbReference>
<comment type="caution">
    <text evidence="5">The sequence shown here is derived from an EMBL/GenBank/DDBJ whole genome shotgun (WGS) entry which is preliminary data.</text>
</comment>
<reference evidence="5" key="1">
    <citation type="submission" date="2022-07" db="EMBL/GenBank/DDBJ databases">
        <authorList>
            <person name="Macas J."/>
            <person name="Novak P."/>
            <person name="Neumann P."/>
        </authorList>
    </citation>
    <scope>NUCLEOTIDE SEQUENCE</scope>
</reference>
<dbReference type="Proteomes" id="UP001152523">
    <property type="component" value="Unassembled WGS sequence"/>
</dbReference>
<name>A0AAV0GE07_9ASTE</name>